<evidence type="ECO:0000256" key="9">
    <source>
        <dbReference type="PIRSR" id="PIRSR000094-1"/>
    </source>
</evidence>
<evidence type="ECO:0000256" key="6">
    <source>
        <dbReference type="ARBA" id="ARBA00023098"/>
    </source>
</evidence>
<comment type="caution">
    <text evidence="12">The sequence shown here is derived from an EMBL/GenBank/DDBJ whole genome shotgun (WGS) entry which is preliminary data.</text>
</comment>
<feature type="binding site" evidence="10">
    <location>
        <position position="97"/>
    </location>
    <ligand>
        <name>substrate</name>
    </ligand>
</feature>
<dbReference type="Pfam" id="PF13561">
    <property type="entry name" value="adh_short_C2"/>
    <property type="match status" value="1"/>
</dbReference>
<keyword evidence="3 8" id="KW-0444">Lipid biosynthesis</keyword>
<dbReference type="AlphaFoldDB" id="A0A7Y2E5M3"/>
<dbReference type="PANTHER" id="PTHR43159">
    <property type="entry name" value="ENOYL-[ACYL-CARRIER-PROTEIN] REDUCTASE"/>
    <property type="match status" value="1"/>
</dbReference>
<reference evidence="12 13" key="1">
    <citation type="submission" date="2020-03" db="EMBL/GenBank/DDBJ databases">
        <title>Metabolic flexibility allows generalist bacteria to become dominant in a frequently disturbed ecosystem.</title>
        <authorList>
            <person name="Chen Y.-J."/>
            <person name="Leung P.M."/>
            <person name="Bay S.K."/>
            <person name="Hugenholtz P."/>
            <person name="Kessler A.J."/>
            <person name="Shelley G."/>
            <person name="Waite D.W."/>
            <person name="Cook P.L."/>
            <person name="Greening C."/>
        </authorList>
    </citation>
    <scope>NUCLEOTIDE SEQUENCE [LARGE SCALE GENOMIC DNA]</scope>
    <source>
        <strain evidence="12">SS_bin_28</strain>
    </source>
</reference>
<comment type="similarity">
    <text evidence="2 8">Belongs to the short-chain dehydrogenases/reductases (SDR) family. FabI subfamily.</text>
</comment>
<dbReference type="CDD" id="cd05372">
    <property type="entry name" value="ENR_SDR"/>
    <property type="match status" value="1"/>
</dbReference>
<feature type="binding site" evidence="11">
    <location>
        <begin position="66"/>
        <end position="67"/>
    </location>
    <ligand>
        <name>NAD(+)</name>
        <dbReference type="ChEBI" id="CHEBI:57540"/>
    </ligand>
</feature>
<dbReference type="InterPro" id="IPR036291">
    <property type="entry name" value="NAD(P)-bd_dom_sf"/>
</dbReference>
<feature type="binding site" evidence="11">
    <location>
        <position position="42"/>
    </location>
    <ligand>
        <name>NAD(+)</name>
        <dbReference type="ChEBI" id="CHEBI:57540"/>
    </ligand>
</feature>
<feature type="binding site" evidence="11">
    <location>
        <begin position="194"/>
        <end position="198"/>
    </location>
    <ligand>
        <name>NAD(+)</name>
        <dbReference type="ChEBI" id="CHEBI:57540"/>
    </ligand>
</feature>
<proteinExistence type="inferred from homology"/>
<evidence type="ECO:0000256" key="7">
    <source>
        <dbReference type="ARBA" id="ARBA00023160"/>
    </source>
</evidence>
<feature type="binding site" evidence="11">
    <location>
        <position position="165"/>
    </location>
    <ligand>
        <name>NAD(+)</name>
        <dbReference type="ChEBI" id="CHEBI:57540"/>
    </ligand>
</feature>
<keyword evidence="6" id="KW-0443">Lipid metabolism</keyword>
<evidence type="ECO:0000256" key="10">
    <source>
        <dbReference type="PIRSR" id="PIRSR000094-2"/>
    </source>
</evidence>
<dbReference type="InterPro" id="IPR002347">
    <property type="entry name" value="SDR_fam"/>
</dbReference>
<evidence type="ECO:0000313" key="12">
    <source>
        <dbReference type="EMBL" id="NNF05576.1"/>
    </source>
</evidence>
<evidence type="ECO:0000256" key="4">
    <source>
        <dbReference type="ARBA" id="ARBA00022832"/>
    </source>
</evidence>
<dbReference type="Gene3D" id="3.40.50.720">
    <property type="entry name" value="NAD(P)-binding Rossmann-like Domain"/>
    <property type="match status" value="1"/>
</dbReference>
<keyword evidence="8 11" id="KW-0520">NAD</keyword>
<feature type="binding site" evidence="11">
    <location>
        <position position="15"/>
    </location>
    <ligand>
        <name>NAD(+)</name>
        <dbReference type="ChEBI" id="CHEBI:57540"/>
    </ligand>
</feature>
<feature type="binding site" evidence="11">
    <location>
        <position position="94"/>
    </location>
    <ligand>
        <name>NAD(+)</name>
        <dbReference type="ChEBI" id="CHEBI:57540"/>
    </ligand>
</feature>
<dbReference type="SUPFAM" id="SSF51735">
    <property type="entry name" value="NAD(P)-binding Rossmann-fold domains"/>
    <property type="match status" value="1"/>
</dbReference>
<dbReference type="InterPro" id="IPR014358">
    <property type="entry name" value="Enoyl-ACP_Rdtase_NADH"/>
</dbReference>
<dbReference type="Proteomes" id="UP000547674">
    <property type="component" value="Unassembled WGS sequence"/>
</dbReference>
<dbReference type="GO" id="GO:0004318">
    <property type="term" value="F:enoyl-[acyl-carrier-protein] reductase (NADH) activity"/>
    <property type="evidence" value="ECO:0007669"/>
    <property type="project" value="UniProtKB-EC"/>
</dbReference>
<comment type="pathway">
    <text evidence="1">Lipid metabolism.</text>
</comment>
<dbReference type="EMBL" id="JABDJR010000080">
    <property type="protein sequence ID" value="NNF05576.1"/>
    <property type="molecule type" value="Genomic_DNA"/>
</dbReference>
<comment type="catalytic activity">
    <reaction evidence="8">
        <text>a 2,3-saturated acyl-[ACP] + NAD(+) = a (2E)-enoyl-[ACP] + NADH + H(+)</text>
        <dbReference type="Rhea" id="RHEA:10240"/>
        <dbReference type="Rhea" id="RHEA-COMP:9925"/>
        <dbReference type="Rhea" id="RHEA-COMP:9926"/>
        <dbReference type="ChEBI" id="CHEBI:15378"/>
        <dbReference type="ChEBI" id="CHEBI:57540"/>
        <dbReference type="ChEBI" id="CHEBI:57945"/>
        <dbReference type="ChEBI" id="CHEBI:78784"/>
        <dbReference type="ChEBI" id="CHEBI:78785"/>
        <dbReference type="EC" id="1.3.1.9"/>
    </reaction>
</comment>
<name>A0A7Y2E5M3_UNCEI</name>
<feature type="active site" description="Proton acceptor" evidence="9">
    <location>
        <position position="158"/>
    </location>
</feature>
<evidence type="ECO:0000256" key="3">
    <source>
        <dbReference type="ARBA" id="ARBA00022516"/>
    </source>
</evidence>
<evidence type="ECO:0000256" key="8">
    <source>
        <dbReference type="PIRNR" id="PIRNR000094"/>
    </source>
</evidence>
<gene>
    <name evidence="12" type="ORF">HKN21_02335</name>
</gene>
<evidence type="ECO:0000256" key="5">
    <source>
        <dbReference type="ARBA" id="ARBA00023002"/>
    </source>
</evidence>
<dbReference type="EC" id="1.3.1.9" evidence="8"/>
<sequence>MYTLDLSGKTAAVFGVANRRSLAYGIAKELGKAGVRQAFTYQGERLKDNVAKLAGDFENSMLLECDVTNESQLESTFSQIKAEFGHLDYLVHSVAFAQKEDLEGDFVNTSRDGFRTALEISAYSLISMTRFAKPLMEGRKGSVVSLSYLGAERSVPHYNVMGTAKAALEQITRQLASELGESGIRVNTISAGPVNTLSARGISGFGKILKVYEERAPLRRNITQEEVGTAALFLLSEMGGGVTGTTLHVDAGYSTVGL</sequence>
<keyword evidence="7 8" id="KW-0275">Fatty acid biosynthesis</keyword>
<feature type="active site" description="Proton acceptor" evidence="9">
    <location>
        <position position="148"/>
    </location>
</feature>
<dbReference type="Gene3D" id="1.10.8.400">
    <property type="entry name" value="Enoyl acyl carrier protein reductase"/>
    <property type="match status" value="1"/>
</dbReference>
<dbReference type="PIRSF" id="PIRSF000094">
    <property type="entry name" value="Enoyl-ACP_rdct"/>
    <property type="match status" value="1"/>
</dbReference>
<evidence type="ECO:0000256" key="1">
    <source>
        <dbReference type="ARBA" id="ARBA00005189"/>
    </source>
</evidence>
<organism evidence="12 13">
    <name type="scientific">Eiseniibacteriota bacterium</name>
    <dbReference type="NCBI Taxonomy" id="2212470"/>
    <lineage>
        <taxon>Bacteria</taxon>
        <taxon>Candidatus Eiseniibacteriota</taxon>
    </lineage>
</organism>
<dbReference type="PANTHER" id="PTHR43159:SF2">
    <property type="entry name" value="ENOYL-[ACYL-CARRIER-PROTEIN] REDUCTASE [NADH], CHLOROPLASTIC"/>
    <property type="match status" value="1"/>
</dbReference>
<dbReference type="PRINTS" id="PR00081">
    <property type="entry name" value="GDHRDH"/>
</dbReference>
<evidence type="ECO:0000313" key="13">
    <source>
        <dbReference type="Proteomes" id="UP000547674"/>
    </source>
</evidence>
<keyword evidence="5 8" id="KW-0560">Oxidoreductase</keyword>
<dbReference type="GO" id="GO:0006633">
    <property type="term" value="P:fatty acid biosynthetic process"/>
    <property type="evidence" value="ECO:0007669"/>
    <property type="project" value="UniProtKB-KW"/>
</dbReference>
<evidence type="ECO:0000256" key="11">
    <source>
        <dbReference type="PIRSR" id="PIRSR000094-3"/>
    </source>
</evidence>
<protein>
    <recommendedName>
        <fullName evidence="8">Enoyl-[acyl-carrier-protein] reductase [NADH]</fullName>
        <ecNumber evidence="8">1.3.1.9</ecNumber>
    </recommendedName>
</protein>
<evidence type="ECO:0000256" key="2">
    <source>
        <dbReference type="ARBA" id="ARBA00009233"/>
    </source>
</evidence>
<keyword evidence="4" id="KW-0276">Fatty acid metabolism</keyword>
<accession>A0A7Y2E5M3</accession>